<evidence type="ECO:0000259" key="9">
    <source>
        <dbReference type="Pfam" id="PF01979"/>
    </source>
</evidence>
<accession>A0A4Z0M706</accession>
<evidence type="ECO:0000256" key="8">
    <source>
        <dbReference type="PIRSR" id="PIRSR038994-3"/>
    </source>
</evidence>
<protein>
    <submittedName>
        <fullName evidence="10">N-acetylglucosamine-6-phosphate deacetylase</fullName>
        <ecNumber evidence="10">3.5.1.25</ecNumber>
    </submittedName>
</protein>
<dbReference type="PANTHER" id="PTHR11113">
    <property type="entry name" value="N-ACETYLGLUCOSAMINE-6-PHOSPHATE DEACETYLASE"/>
    <property type="match status" value="1"/>
</dbReference>
<name>A0A4Z0M706_9GAMM</name>
<dbReference type="InterPro" id="IPR006680">
    <property type="entry name" value="Amidohydro-rel"/>
</dbReference>
<dbReference type="SUPFAM" id="SSF51338">
    <property type="entry name" value="Composite domain of metallo-dependent hydrolases"/>
    <property type="match status" value="1"/>
</dbReference>
<dbReference type="Gene3D" id="2.30.40.10">
    <property type="entry name" value="Urease, subunit C, domain 1"/>
    <property type="match status" value="1"/>
</dbReference>
<dbReference type="GO" id="GO:0008448">
    <property type="term" value="F:N-acetylglucosamine-6-phosphate deacetylase activity"/>
    <property type="evidence" value="ECO:0007669"/>
    <property type="project" value="UniProtKB-EC"/>
</dbReference>
<comment type="cofactor">
    <cofactor evidence="8">
        <name>a divalent metal cation</name>
        <dbReference type="ChEBI" id="CHEBI:60240"/>
    </cofactor>
    <text evidence="8">Binds 1 divalent metal cation per subunit.</text>
</comment>
<dbReference type="CDD" id="cd00854">
    <property type="entry name" value="NagA"/>
    <property type="match status" value="1"/>
</dbReference>
<feature type="domain" description="Amidohydrolase-related" evidence="9">
    <location>
        <begin position="51"/>
        <end position="376"/>
    </location>
</feature>
<comment type="similarity">
    <text evidence="1 5">Belongs to the metallo-dependent hydrolases superfamily. NagA family.</text>
</comment>
<organism evidence="10 11">
    <name type="scientific">Mangrovimicrobium sediminis</name>
    <dbReference type="NCBI Taxonomy" id="2562682"/>
    <lineage>
        <taxon>Bacteria</taxon>
        <taxon>Pseudomonadati</taxon>
        <taxon>Pseudomonadota</taxon>
        <taxon>Gammaproteobacteria</taxon>
        <taxon>Cellvibrionales</taxon>
        <taxon>Halieaceae</taxon>
        <taxon>Mangrovimicrobium</taxon>
    </lineage>
</organism>
<evidence type="ECO:0000313" key="10">
    <source>
        <dbReference type="EMBL" id="TGD75289.1"/>
    </source>
</evidence>
<feature type="binding site" evidence="7">
    <location>
        <begin position="217"/>
        <end position="218"/>
    </location>
    <ligand>
        <name>substrate</name>
    </ligand>
</feature>
<dbReference type="InterPro" id="IPR011059">
    <property type="entry name" value="Metal-dep_hydrolase_composite"/>
</dbReference>
<dbReference type="GO" id="GO:0006046">
    <property type="term" value="P:N-acetylglucosamine catabolic process"/>
    <property type="evidence" value="ECO:0007669"/>
    <property type="project" value="TreeGrafter"/>
</dbReference>
<dbReference type="GO" id="GO:0046872">
    <property type="term" value="F:metal ion binding"/>
    <property type="evidence" value="ECO:0007669"/>
    <property type="project" value="UniProtKB-KW"/>
</dbReference>
<evidence type="ECO:0000256" key="6">
    <source>
        <dbReference type="PIRSR" id="PIRSR038994-1"/>
    </source>
</evidence>
<sequence length="383" mass="39968">MGELIVNARVFDGEQMVDAAGVLLAEGRVQGVLSADKLPEDCPRFDLAGGTLLPGFVDLQVNGGGGVQFNDAPTVESLATIAAAHRRFGTTGFLPTLISDSYAKMREAAAAVDAAIAADIPGVLGIHFEGPFLNPGRCGIHDRGHLRPPDEEGLSILCAPRRGVTLVTLAPEVCDAQVISRLHRAGVIVAAGHTEASYEQAQAAMDAGLRGFTHLYNAMSPLASRAPGAVGAALGDDRAWFGIIADGHHSHPAALRVALRAKPPGGALLVTDAMATVGAENKRFTWNGEQIEARGGCLRTAAGTLAGSDLDMLSAVDNAARFADIDWFEAARMASLYPATALGLEAELGCIRPGARACLLALDDARRPLRVWVDGRGYTPSRA</sequence>
<dbReference type="InterPro" id="IPR003764">
    <property type="entry name" value="GlcNAc_6-P_deAcase"/>
</dbReference>
<dbReference type="FunFam" id="3.20.20.140:FF:000004">
    <property type="entry name" value="N-acetylglucosamine-6-phosphate deacetylase"/>
    <property type="match status" value="1"/>
</dbReference>
<evidence type="ECO:0000256" key="4">
    <source>
        <dbReference type="ARBA" id="ARBA00023277"/>
    </source>
</evidence>
<dbReference type="Gene3D" id="3.20.20.140">
    <property type="entry name" value="Metal-dependent hydrolases"/>
    <property type="match status" value="1"/>
</dbReference>
<keyword evidence="3 5" id="KW-0378">Hydrolase</keyword>
<keyword evidence="4 5" id="KW-0119">Carbohydrate metabolism</keyword>
<dbReference type="SUPFAM" id="SSF51556">
    <property type="entry name" value="Metallo-dependent hydrolases"/>
    <property type="match status" value="1"/>
</dbReference>
<feature type="binding site" evidence="7">
    <location>
        <position position="249"/>
    </location>
    <ligand>
        <name>substrate</name>
    </ligand>
</feature>
<evidence type="ECO:0000313" key="11">
    <source>
        <dbReference type="Proteomes" id="UP000298050"/>
    </source>
</evidence>
<dbReference type="EMBL" id="SRLE01000004">
    <property type="protein sequence ID" value="TGD75289.1"/>
    <property type="molecule type" value="Genomic_DNA"/>
</dbReference>
<dbReference type="Proteomes" id="UP000298050">
    <property type="component" value="Unassembled WGS sequence"/>
</dbReference>
<keyword evidence="2 8" id="KW-0479">Metal-binding</keyword>
<evidence type="ECO:0000256" key="3">
    <source>
        <dbReference type="ARBA" id="ARBA00022801"/>
    </source>
</evidence>
<proteinExistence type="inferred from homology"/>
<dbReference type="PANTHER" id="PTHR11113:SF14">
    <property type="entry name" value="N-ACETYLGLUCOSAMINE-6-PHOSPHATE DEACETYLASE"/>
    <property type="match status" value="1"/>
</dbReference>
<feature type="binding site" evidence="8">
    <location>
        <position position="193"/>
    </location>
    <ligand>
        <name>Zn(2+)</name>
        <dbReference type="ChEBI" id="CHEBI:29105"/>
    </ligand>
</feature>
<feature type="binding site" evidence="7">
    <location>
        <begin position="305"/>
        <end position="307"/>
    </location>
    <ligand>
        <name>substrate</name>
    </ligand>
</feature>
<dbReference type="InterPro" id="IPR032466">
    <property type="entry name" value="Metal_Hydrolase"/>
</dbReference>
<dbReference type="EC" id="3.5.1.25" evidence="10"/>
<evidence type="ECO:0000256" key="7">
    <source>
        <dbReference type="PIRSR" id="PIRSR038994-2"/>
    </source>
</evidence>
<dbReference type="OrthoDB" id="9776488at2"/>
<keyword evidence="11" id="KW-1185">Reference proteome</keyword>
<dbReference type="PIRSF" id="PIRSF038994">
    <property type="entry name" value="NagA"/>
    <property type="match status" value="1"/>
</dbReference>
<dbReference type="RefSeq" id="WP_135441428.1">
    <property type="nucleotide sequence ID" value="NZ_SRLE01000004.1"/>
</dbReference>
<evidence type="ECO:0000256" key="1">
    <source>
        <dbReference type="ARBA" id="ARBA00010716"/>
    </source>
</evidence>
<gene>
    <name evidence="10" type="primary">nagA</name>
    <name evidence="10" type="ORF">E4634_04665</name>
</gene>
<dbReference type="AlphaFoldDB" id="A0A4Z0M706"/>
<dbReference type="Pfam" id="PF01979">
    <property type="entry name" value="Amidohydro_1"/>
    <property type="match status" value="1"/>
</dbReference>
<evidence type="ECO:0000256" key="2">
    <source>
        <dbReference type="ARBA" id="ARBA00022723"/>
    </source>
</evidence>
<reference evidence="10 11" key="1">
    <citation type="submission" date="2019-04" db="EMBL/GenBank/DDBJ databases">
        <title>Taxonomy of novel Haliea sp. from mangrove soil of West Coast of India.</title>
        <authorList>
            <person name="Verma A."/>
            <person name="Kumar P."/>
            <person name="Krishnamurthi S."/>
        </authorList>
    </citation>
    <scope>NUCLEOTIDE SEQUENCE [LARGE SCALE GENOMIC DNA]</scope>
    <source>
        <strain evidence="10 11">SAOS-164</strain>
    </source>
</reference>
<dbReference type="NCBIfam" id="TIGR00221">
    <property type="entry name" value="nagA"/>
    <property type="match status" value="1"/>
</dbReference>
<feature type="binding site" evidence="7">
    <location>
        <position position="140"/>
    </location>
    <ligand>
        <name>substrate</name>
    </ligand>
</feature>
<feature type="binding site" evidence="7">
    <location>
        <position position="225"/>
    </location>
    <ligand>
        <name>substrate</name>
    </ligand>
</feature>
<feature type="active site" description="Proton donor/acceptor" evidence="6">
    <location>
        <position position="272"/>
    </location>
</feature>
<feature type="binding site" evidence="8">
    <location>
        <position position="214"/>
    </location>
    <ligand>
        <name>Zn(2+)</name>
        <dbReference type="ChEBI" id="CHEBI:29105"/>
    </ligand>
</feature>
<feature type="binding site" evidence="8">
    <location>
        <position position="129"/>
    </location>
    <ligand>
        <name>Zn(2+)</name>
        <dbReference type="ChEBI" id="CHEBI:29105"/>
    </ligand>
</feature>
<comment type="caution">
    <text evidence="10">The sequence shown here is derived from an EMBL/GenBank/DDBJ whole genome shotgun (WGS) entry which is preliminary data.</text>
</comment>
<evidence type="ECO:0000256" key="5">
    <source>
        <dbReference type="PIRNR" id="PIRNR038994"/>
    </source>
</evidence>